<reference evidence="1" key="1">
    <citation type="submission" date="2022-06" db="EMBL/GenBank/DDBJ databases">
        <title>Fusarium solani species complex genomes reveal bases of compartmentalisation and animal pathogenesis.</title>
        <authorList>
            <person name="Tsai I.J."/>
        </authorList>
    </citation>
    <scope>NUCLEOTIDE SEQUENCE</scope>
    <source>
        <strain evidence="1">Fu6.1</strain>
    </source>
</reference>
<gene>
    <name evidence="1" type="ORF">NCS57_00742300</name>
</gene>
<evidence type="ECO:0000313" key="1">
    <source>
        <dbReference type="EMBL" id="KAI8669278.1"/>
    </source>
</evidence>
<sequence length="790" mass="90369">MKYIAEHPGTKAALRHWATAAGKELNMATHYFWYAGSHIQRSQEGLLRSLLCDIFQQAPELIPIACPERWDKSDNVSLNEDVDTGPWTLADLQEAIDAIASQPELQVNFCFFIDGLDEFSGEHLRICKSLLQLSASSNIKLCLASRPWNIFEESFGRFSAQKIYIHELTREDIRKYVEDLLCNHPRWQTLLVESKKTAALVNEVTIRAQGVFLWVFLVTRLLRDGLTNYDTLSDLHKRLDLLPTDLEPFFRHMIDSVEPFYHTKMSEMLQMAVKAGKPLPLAIYYFHDQEYEDGGYALREPTTPWEPEMLNNIRNIVTRRINARCMGLLEVNGDNVEFLHRTVYDFLRSKDMEQFLESNTRECFDPHLTILQAHVAWTKHAPFYDLSITAKAMLEIGKSRLKSTLLETFSYSLQVTSDKSMAVNAEVLLDELEQTVQRIFRTPRSNRPNDVCRKASALFRSCALQAVSTEYIVMKLEKSKSYFNDVGIDPLPPILGQKMSNGQASLWKPEQIELLRCLLCHGYDPNSNTSSSEDDTSASVLTPWASFVHRLLPRYEFGNALPIGGIHGRSWPSSQPAFLFQPPSKHVSEALRSGLFRMLLEFGADPNARVGGGDSFRQHPKEYLSVLDVLLSKADFTRQEDGLTEAVKRMLEDGKPSAMFPTRAFKLLQGQQARKRTMEFICLQLDELIAKRSTDRSPRFSLGAEVTQIFMRHAAHPSLPMKPLESRLYRAFPSLAPTPSPLPNPFLADDDVSWGVARKRPRSDCEAPCRVPQYDGREPSKMRRRRYHWR</sequence>
<protein>
    <submittedName>
        <fullName evidence="1">Uncharacterized protein</fullName>
    </submittedName>
</protein>
<comment type="caution">
    <text evidence="1">The sequence shown here is derived from an EMBL/GenBank/DDBJ whole genome shotgun (WGS) entry which is preliminary data.</text>
</comment>
<dbReference type="EMBL" id="CM046507">
    <property type="protein sequence ID" value="KAI8669278.1"/>
    <property type="molecule type" value="Genomic_DNA"/>
</dbReference>
<proteinExistence type="predicted"/>
<evidence type="ECO:0000313" key="2">
    <source>
        <dbReference type="Proteomes" id="UP001065298"/>
    </source>
</evidence>
<dbReference type="Proteomes" id="UP001065298">
    <property type="component" value="Chromosome 5"/>
</dbReference>
<name>A0ACC0QXV3_9HYPO</name>
<organism evidence="1 2">
    <name type="scientific">Fusarium keratoplasticum</name>
    <dbReference type="NCBI Taxonomy" id="1328300"/>
    <lineage>
        <taxon>Eukaryota</taxon>
        <taxon>Fungi</taxon>
        <taxon>Dikarya</taxon>
        <taxon>Ascomycota</taxon>
        <taxon>Pezizomycotina</taxon>
        <taxon>Sordariomycetes</taxon>
        <taxon>Hypocreomycetidae</taxon>
        <taxon>Hypocreales</taxon>
        <taxon>Nectriaceae</taxon>
        <taxon>Fusarium</taxon>
        <taxon>Fusarium solani species complex</taxon>
    </lineage>
</organism>
<accession>A0ACC0QXV3</accession>
<keyword evidence="2" id="KW-1185">Reference proteome</keyword>